<comment type="caution">
    <text evidence="2">The sequence shown here is derived from an EMBL/GenBank/DDBJ whole genome shotgun (WGS) entry which is preliminary data.</text>
</comment>
<feature type="compositionally biased region" description="Polar residues" evidence="1">
    <location>
        <begin position="52"/>
        <end position="68"/>
    </location>
</feature>
<feature type="region of interest" description="Disordered" evidence="1">
    <location>
        <begin position="80"/>
        <end position="137"/>
    </location>
</feature>
<feature type="region of interest" description="Disordered" evidence="1">
    <location>
        <begin position="613"/>
        <end position="756"/>
    </location>
</feature>
<evidence type="ECO:0000313" key="2">
    <source>
        <dbReference type="EMBL" id="KAK0533108.1"/>
    </source>
</evidence>
<feature type="region of interest" description="Disordered" evidence="1">
    <location>
        <begin position="429"/>
        <end position="452"/>
    </location>
</feature>
<feature type="region of interest" description="Disordered" evidence="1">
    <location>
        <begin position="305"/>
        <end position="359"/>
    </location>
</feature>
<feature type="compositionally biased region" description="Basic and acidic residues" evidence="1">
    <location>
        <begin position="8"/>
        <end position="21"/>
    </location>
</feature>
<feature type="compositionally biased region" description="Gly residues" evidence="1">
    <location>
        <begin position="923"/>
        <end position="932"/>
    </location>
</feature>
<sequence length="1072" mass="111392">MKTLFNKFRGDSKTRAFHSPEDDFNPGTSDSNSSHNSTSSSNKNNCPRRLRSNTQPTKLSKTQLKQSYQQHCLPPALPKTHILSDLAPPQLPFQSSPSLSIPRLSPVPPRSPGRFKRFASGHNSNNHGSTQDSHFLAPDARWPQEPSWESPHKVAGGPEDAIAAPTTTDQGHGHGTIRPSRSFRDNPIANIKDRFLHPSSTSFSSTADTEPGLPLARTTTQDSSANGTLVVTDDDPLASTSGFSAMTVLSGAADHASPVRLVSHRTHRTDAVHKDEHSSSSDSASSLTPRMSVDENKVAQQYRMLQQAPQAPQSSQAPRAASRSRARTVLQKLRRPLTAGSTRASDEPFSLGATTKPPGFGYNQTTPAATLPTGAAPVPAVVSTSVVGADGLPPASSHADALMPAQVGTTSLDLALSARRQRALLAGAGVGPADLPSPTTSLAPTSPTSTMTGLTARMSDESSSIELSSLMAELIAPLPYQQAPSAADEIAAKASKIIDWAEHVASKERRPSTAHSINANNVRSLGGRGLGIYSSALLRSVDYLEMLIEAQLNRNGEKLSDRDTVSAAFQHAKHLCAPIATPATPVAAELPSDTFHTGYSPAVTPTVLPLTPISLSHPSPKEPLSQLENKYGPNGTAAAPLSPELMLSNPTPSLAALATPPEPRKPAENESPFVSQLSQTSEQKQVISLTPAPRRRRRPTTAPETGAPAAFGASSSRLGNGLGGGGAGRRDGALATPADRSPLRPSIPPPSVPAIAQPTAGEEMLATHSNPGWPAAVLSTATAHQIRRSMLHHQPSHSLPGKGAEADGSDLYEVGGQLELLRSITPSPAPFDCSNQPRSQFGAAADDIDGASGRRRGTGAGSGNSNGLSSFSFSSQSSQSRPSTAQSVATVTGARSASSAFGSREVFTPEAFRAGPRPTSRAGAGGGGGSFSGGVHSAGATPYLRPEASASQRSFATSVSTSSSGVHGAPLPSAPLGSGLGIRMGEDGRETAAAGAAIRPKASRSSVRDADPQQQLQQQRFTELAGMNGYGFQALPPFDAHAAERSLRRSSAHGAGAFRKASVGNLPTAAMG</sequence>
<feature type="compositionally biased region" description="Low complexity" evidence="1">
    <location>
        <begin position="306"/>
        <end position="323"/>
    </location>
</feature>
<dbReference type="Proteomes" id="UP001176521">
    <property type="component" value="Unassembled WGS sequence"/>
</dbReference>
<feature type="compositionally biased region" description="Low complexity" evidence="1">
    <location>
        <begin position="700"/>
        <end position="719"/>
    </location>
</feature>
<keyword evidence="3" id="KW-1185">Reference proteome</keyword>
<name>A0AAN6GER0_9BASI</name>
<feature type="region of interest" description="Disordered" evidence="1">
    <location>
        <begin position="954"/>
        <end position="985"/>
    </location>
</feature>
<gene>
    <name evidence="2" type="ORF">OC842_003070</name>
</gene>
<feature type="compositionally biased region" description="Basic and acidic residues" evidence="1">
    <location>
        <begin position="268"/>
        <end position="279"/>
    </location>
</feature>
<organism evidence="2 3">
    <name type="scientific">Tilletia horrida</name>
    <dbReference type="NCBI Taxonomy" id="155126"/>
    <lineage>
        <taxon>Eukaryota</taxon>
        <taxon>Fungi</taxon>
        <taxon>Dikarya</taxon>
        <taxon>Basidiomycota</taxon>
        <taxon>Ustilaginomycotina</taxon>
        <taxon>Exobasidiomycetes</taxon>
        <taxon>Tilletiales</taxon>
        <taxon>Tilletiaceae</taxon>
        <taxon>Tilletia</taxon>
    </lineage>
</organism>
<evidence type="ECO:0000256" key="1">
    <source>
        <dbReference type="SAM" id="MobiDB-lite"/>
    </source>
</evidence>
<feature type="compositionally biased region" description="Low complexity" evidence="1">
    <location>
        <begin position="436"/>
        <end position="452"/>
    </location>
</feature>
<feature type="compositionally biased region" description="Low complexity" evidence="1">
    <location>
        <begin position="954"/>
        <end position="964"/>
    </location>
</feature>
<reference evidence="2" key="1">
    <citation type="journal article" date="2023" name="PhytoFront">
        <title>Draft Genome Resources of Seven Strains of Tilletia horrida, Causal Agent of Kernel Smut of Rice.</title>
        <authorList>
            <person name="Khanal S."/>
            <person name="Antony Babu S."/>
            <person name="Zhou X.G."/>
        </authorList>
    </citation>
    <scope>NUCLEOTIDE SEQUENCE</scope>
    <source>
        <strain evidence="2">TX3</strain>
    </source>
</reference>
<feature type="compositionally biased region" description="Low complexity" evidence="1">
    <location>
        <begin position="29"/>
        <end position="45"/>
    </location>
</feature>
<feature type="region of interest" description="Disordered" evidence="1">
    <location>
        <begin position="199"/>
        <end position="228"/>
    </location>
</feature>
<dbReference type="AlphaFoldDB" id="A0AAN6GER0"/>
<feature type="region of interest" description="Disordered" evidence="1">
    <location>
        <begin position="790"/>
        <end position="809"/>
    </location>
</feature>
<protein>
    <submittedName>
        <fullName evidence="2">Uncharacterized protein</fullName>
    </submittedName>
</protein>
<accession>A0AAN6GER0</accession>
<feature type="compositionally biased region" description="Polar residues" evidence="1">
    <location>
        <begin position="217"/>
        <end position="228"/>
    </location>
</feature>
<feature type="region of interest" description="Disordered" evidence="1">
    <location>
        <begin position="825"/>
        <end position="891"/>
    </location>
</feature>
<feature type="region of interest" description="Disordered" evidence="1">
    <location>
        <begin position="1"/>
        <end position="68"/>
    </location>
</feature>
<feature type="compositionally biased region" description="Low complexity" evidence="1">
    <location>
        <begin position="650"/>
        <end position="659"/>
    </location>
</feature>
<feature type="compositionally biased region" description="Low complexity" evidence="1">
    <location>
        <begin position="865"/>
        <end position="891"/>
    </location>
</feature>
<feature type="region of interest" description="Disordered" evidence="1">
    <location>
        <begin position="997"/>
        <end position="1017"/>
    </location>
</feature>
<feature type="region of interest" description="Disordered" evidence="1">
    <location>
        <begin position="908"/>
        <end position="942"/>
    </location>
</feature>
<feature type="region of interest" description="Disordered" evidence="1">
    <location>
        <begin position="164"/>
        <end position="185"/>
    </location>
</feature>
<feature type="compositionally biased region" description="Polar residues" evidence="1">
    <location>
        <begin position="672"/>
        <end position="688"/>
    </location>
</feature>
<proteinExistence type="predicted"/>
<feature type="compositionally biased region" description="Low complexity" evidence="1">
    <location>
        <begin position="92"/>
        <end position="104"/>
    </location>
</feature>
<feature type="region of interest" description="Disordered" evidence="1">
    <location>
        <begin position="265"/>
        <end position="291"/>
    </location>
</feature>
<dbReference type="EMBL" id="JAPDMQ010000144">
    <property type="protein sequence ID" value="KAK0533108.1"/>
    <property type="molecule type" value="Genomic_DNA"/>
</dbReference>
<feature type="compositionally biased region" description="Polar residues" evidence="1">
    <location>
        <begin position="121"/>
        <end position="133"/>
    </location>
</feature>
<evidence type="ECO:0000313" key="3">
    <source>
        <dbReference type="Proteomes" id="UP001176521"/>
    </source>
</evidence>
<feature type="compositionally biased region" description="Polar residues" evidence="1">
    <location>
        <begin position="199"/>
        <end position="208"/>
    </location>
</feature>